<dbReference type="InterPro" id="IPR010998">
    <property type="entry name" value="Integrase_recombinase_N"/>
</dbReference>
<evidence type="ECO:0000313" key="7">
    <source>
        <dbReference type="Proteomes" id="UP000663918"/>
    </source>
</evidence>
<dbReference type="InterPro" id="IPR013762">
    <property type="entry name" value="Integrase-like_cat_sf"/>
</dbReference>
<gene>
    <name evidence="6" type="ORF">IFJ75_16840</name>
</gene>
<dbReference type="InterPro" id="IPR002104">
    <property type="entry name" value="Integrase_catalytic"/>
</dbReference>
<dbReference type="PANTHER" id="PTHR30349">
    <property type="entry name" value="PHAGE INTEGRASE-RELATED"/>
    <property type="match status" value="1"/>
</dbReference>
<proteinExistence type="inferred from homology"/>
<dbReference type="Gene3D" id="1.10.150.130">
    <property type="match status" value="1"/>
</dbReference>
<dbReference type="InterPro" id="IPR050090">
    <property type="entry name" value="Tyrosine_recombinase_XerCD"/>
</dbReference>
<dbReference type="Pfam" id="PF20172">
    <property type="entry name" value="DUF6538"/>
    <property type="match status" value="1"/>
</dbReference>
<protein>
    <submittedName>
        <fullName evidence="6">Site-specific integrase</fullName>
    </submittedName>
</protein>
<dbReference type="GO" id="GO:0015074">
    <property type="term" value="P:DNA integration"/>
    <property type="evidence" value="ECO:0007669"/>
    <property type="project" value="UniProtKB-KW"/>
</dbReference>
<accession>A0A975BZL8</accession>
<sequence length="436" mass="49393">MAGILGKTEVMRSLGTGYRADAVRKARIVAAEFEQQWRDIEAHGTLPVIPTPHERPKIAPTHPAPPADKTLRQAFELFRSDPAKQRTRKTDLHYLNLIELTVGLWGENRTIRSIDREASRELLDVLLWLPSNAEKKFPKLSPLAAARMSKEKGLTGRLSPASVNGYMCKFRAVMNFCQNEGWIERNPAKGLQVIDRVRRRDKRLPFSAEQLRLIFDAPIYRGCVDDWAGYATPGYAHPRRGRFWVPLIALFSGMRMNEICQLHVADIHRLDGVDCFFVTEGPSDADNGKRLKTEASERFIPVHPQLAEIGFLSFVEQRRTAGAVRLFSELQKSSTGYYSDPFSKWFRRFLERAGAAREKTCFHSFRHCYRDALREARIEHEVALALGGWSSGNSSEGGETAAAYGRGYRAQTLYDAMGRIAYPDLDLSHLKPERTG</sequence>
<dbReference type="GO" id="GO:0003677">
    <property type="term" value="F:DNA binding"/>
    <property type="evidence" value="ECO:0007669"/>
    <property type="project" value="UniProtKB-KW"/>
</dbReference>
<dbReference type="KEGG" id="bgoe:IFJ75_16840"/>
<dbReference type="SUPFAM" id="SSF56349">
    <property type="entry name" value="DNA breaking-rejoining enzymes"/>
    <property type="match status" value="1"/>
</dbReference>
<evidence type="ECO:0000259" key="5">
    <source>
        <dbReference type="PROSITE" id="PS51898"/>
    </source>
</evidence>
<comment type="similarity">
    <text evidence="1">Belongs to the 'phage' integrase family.</text>
</comment>
<organism evidence="6 7">
    <name type="scientific">Brevundimonas goettingensis</name>
    <dbReference type="NCBI Taxonomy" id="2774190"/>
    <lineage>
        <taxon>Bacteria</taxon>
        <taxon>Pseudomonadati</taxon>
        <taxon>Pseudomonadota</taxon>
        <taxon>Alphaproteobacteria</taxon>
        <taxon>Caulobacterales</taxon>
        <taxon>Caulobacteraceae</taxon>
        <taxon>Brevundimonas</taxon>
    </lineage>
</organism>
<dbReference type="EMBL" id="CP062222">
    <property type="protein sequence ID" value="QTC90871.1"/>
    <property type="molecule type" value="Genomic_DNA"/>
</dbReference>
<keyword evidence="3" id="KW-0238">DNA-binding</keyword>
<dbReference type="InterPro" id="IPR011010">
    <property type="entry name" value="DNA_brk_join_enz"/>
</dbReference>
<evidence type="ECO:0000256" key="3">
    <source>
        <dbReference type="ARBA" id="ARBA00023125"/>
    </source>
</evidence>
<keyword evidence="7" id="KW-1185">Reference proteome</keyword>
<keyword evidence="2" id="KW-0229">DNA integration</keyword>
<evidence type="ECO:0000256" key="1">
    <source>
        <dbReference type="ARBA" id="ARBA00008857"/>
    </source>
</evidence>
<dbReference type="PANTHER" id="PTHR30349:SF41">
    <property type="entry name" value="INTEGRASE_RECOMBINASE PROTEIN MJ0367-RELATED"/>
    <property type="match status" value="1"/>
</dbReference>
<dbReference type="AlphaFoldDB" id="A0A975BZL8"/>
<evidence type="ECO:0000313" key="6">
    <source>
        <dbReference type="EMBL" id="QTC90871.1"/>
    </source>
</evidence>
<dbReference type="Pfam" id="PF00589">
    <property type="entry name" value="Phage_integrase"/>
    <property type="match status" value="1"/>
</dbReference>
<feature type="domain" description="Tyr recombinase" evidence="5">
    <location>
        <begin position="201"/>
        <end position="418"/>
    </location>
</feature>
<evidence type="ECO:0000256" key="4">
    <source>
        <dbReference type="ARBA" id="ARBA00023172"/>
    </source>
</evidence>
<dbReference type="GO" id="GO:0006310">
    <property type="term" value="P:DNA recombination"/>
    <property type="evidence" value="ECO:0007669"/>
    <property type="project" value="UniProtKB-KW"/>
</dbReference>
<name>A0A975BZL8_9CAUL</name>
<reference evidence="6" key="1">
    <citation type="submission" date="2020-09" db="EMBL/GenBank/DDBJ databases">
        <title>Brevundimonas sp. LVF2 isolated from a puddle in Goettingen, Germany.</title>
        <authorList>
            <person name="Friedrich I."/>
            <person name="Klassen A."/>
            <person name="Hannes N."/>
            <person name="Schneider D."/>
            <person name="Hertel R."/>
            <person name="Daniel R."/>
        </authorList>
    </citation>
    <scope>NUCLEOTIDE SEQUENCE</scope>
    <source>
        <strain evidence="6">LVF2</strain>
    </source>
</reference>
<dbReference type="InterPro" id="IPR046668">
    <property type="entry name" value="DUF6538"/>
</dbReference>
<dbReference type="Gene3D" id="1.10.443.10">
    <property type="entry name" value="Intergrase catalytic core"/>
    <property type="match status" value="1"/>
</dbReference>
<dbReference type="CDD" id="cd01184">
    <property type="entry name" value="INT_C_like_1"/>
    <property type="match status" value="1"/>
</dbReference>
<dbReference type="Proteomes" id="UP000663918">
    <property type="component" value="Chromosome"/>
</dbReference>
<dbReference type="RefSeq" id="WP_207869658.1">
    <property type="nucleotide sequence ID" value="NZ_CP062222.1"/>
</dbReference>
<keyword evidence="4" id="KW-0233">DNA recombination</keyword>
<evidence type="ECO:0000256" key="2">
    <source>
        <dbReference type="ARBA" id="ARBA00022908"/>
    </source>
</evidence>
<dbReference type="PROSITE" id="PS51898">
    <property type="entry name" value="TYR_RECOMBINASE"/>
    <property type="match status" value="1"/>
</dbReference>